<dbReference type="Proteomes" id="UP001500503">
    <property type="component" value="Unassembled WGS sequence"/>
</dbReference>
<protein>
    <recommendedName>
        <fullName evidence="3">CdiI immunity protein domain-containing protein</fullName>
    </recommendedName>
</protein>
<keyword evidence="2" id="KW-1185">Reference proteome</keyword>
<organism evidence="1 2">
    <name type="scientific">Actinoallomurus oryzae</name>
    <dbReference type="NCBI Taxonomy" id="502180"/>
    <lineage>
        <taxon>Bacteria</taxon>
        <taxon>Bacillati</taxon>
        <taxon>Actinomycetota</taxon>
        <taxon>Actinomycetes</taxon>
        <taxon>Streptosporangiales</taxon>
        <taxon>Thermomonosporaceae</taxon>
        <taxon>Actinoallomurus</taxon>
    </lineage>
</organism>
<reference evidence="2" key="1">
    <citation type="journal article" date="2019" name="Int. J. Syst. Evol. Microbiol.">
        <title>The Global Catalogue of Microorganisms (GCM) 10K type strain sequencing project: providing services to taxonomists for standard genome sequencing and annotation.</title>
        <authorList>
            <consortium name="The Broad Institute Genomics Platform"/>
            <consortium name="The Broad Institute Genome Sequencing Center for Infectious Disease"/>
            <person name="Wu L."/>
            <person name="Ma J."/>
        </authorList>
    </citation>
    <scope>NUCLEOTIDE SEQUENCE [LARGE SCALE GENOMIC DNA]</scope>
    <source>
        <strain evidence="2">JCM 17933</strain>
    </source>
</reference>
<name>A0ABP8QXQ9_9ACTN</name>
<dbReference type="EMBL" id="BAABHF010000046">
    <property type="protein sequence ID" value="GAA4512731.1"/>
    <property type="molecule type" value="Genomic_DNA"/>
</dbReference>
<proteinExistence type="predicted"/>
<evidence type="ECO:0000313" key="1">
    <source>
        <dbReference type="EMBL" id="GAA4512731.1"/>
    </source>
</evidence>
<accession>A0ABP8QXQ9</accession>
<comment type="caution">
    <text evidence="1">The sequence shown here is derived from an EMBL/GenBank/DDBJ whole genome shotgun (WGS) entry which is preliminary data.</text>
</comment>
<dbReference type="RefSeq" id="WP_345472761.1">
    <property type="nucleotide sequence ID" value="NZ_BAABHF010000046.1"/>
</dbReference>
<evidence type="ECO:0000313" key="2">
    <source>
        <dbReference type="Proteomes" id="UP001500503"/>
    </source>
</evidence>
<evidence type="ECO:0008006" key="3">
    <source>
        <dbReference type="Google" id="ProtNLM"/>
    </source>
</evidence>
<sequence length="119" mass="13391">MTPDVQLVEELVKRLPAFKDIYESHVFNEDGVLPHVFFWDVTQETVASFLGDEDAPDWRATVAFLDEQFGTAEPQAQEVVVTSFLDYLPFPGQPGSDLTRYLGPQLASKLAELRPSLTF</sequence>
<gene>
    <name evidence="1" type="ORF">GCM10023191_078910</name>
</gene>